<accession>A0A1B6D7P5</accession>
<protein>
    <submittedName>
        <fullName evidence="2">Uncharacterized protein</fullName>
    </submittedName>
</protein>
<feature type="non-terminal residue" evidence="2">
    <location>
        <position position="1"/>
    </location>
</feature>
<proteinExistence type="predicted"/>
<dbReference type="AlphaFoldDB" id="A0A1B6D7P5"/>
<feature type="compositionally biased region" description="Basic and acidic residues" evidence="1">
    <location>
        <begin position="178"/>
        <end position="187"/>
    </location>
</feature>
<evidence type="ECO:0000256" key="1">
    <source>
        <dbReference type="SAM" id="MobiDB-lite"/>
    </source>
</evidence>
<feature type="region of interest" description="Disordered" evidence="1">
    <location>
        <begin position="262"/>
        <end position="293"/>
    </location>
</feature>
<gene>
    <name evidence="2" type="ORF">g.38971</name>
</gene>
<reference evidence="2" key="1">
    <citation type="submission" date="2015-12" db="EMBL/GenBank/DDBJ databases">
        <title>De novo transcriptome assembly of four potential Pierce s Disease insect vectors from Arizona vineyards.</title>
        <authorList>
            <person name="Tassone E.E."/>
        </authorList>
    </citation>
    <scope>NUCLEOTIDE SEQUENCE</scope>
</reference>
<evidence type="ECO:0000313" key="2">
    <source>
        <dbReference type="EMBL" id="JAS21704.1"/>
    </source>
</evidence>
<dbReference type="EMBL" id="GEDC01015594">
    <property type="protein sequence ID" value="JAS21704.1"/>
    <property type="molecule type" value="Transcribed_RNA"/>
</dbReference>
<feature type="compositionally biased region" description="Basic and acidic residues" evidence="1">
    <location>
        <begin position="360"/>
        <end position="369"/>
    </location>
</feature>
<feature type="region of interest" description="Disordered" evidence="1">
    <location>
        <begin position="349"/>
        <end position="382"/>
    </location>
</feature>
<sequence length="696" mass="77606">FDSVPLNKNSTEMSIIKHSKHKINAFNDKIGQFSETSVVCAKNINIKKEEGCHTDSKVQCFGMSLITSPHAQTDIRKPFQEDNRYSETDIATTVITAKKSKDNYVANTHTSKVGLKSVPQICDENNYAKQSYERGISYGRGRGFYSDKKPGYFKNNYITPALSQVNVGARRPFNSNEEDNRCSEMDRATTSTSAKNSKGYIDDNAHTSKVGLKSVPQIYDENNFAKQSYGRGRGFYSDKKPGYFKNNYLTPALSQVNVGARRPFNSNEEDNRSSELDRATTSTSAKKSKGYIDDNAHTSKVGLKSVPQICDENNFAKQSYGRGRGFYSDKKPGYFKNNYKTPALSQVNVGARRPFNSNEEDNRSSELDRATTSTSAKKSKGYIDDNAHTSKVIPQVFDSNIICIGKGFGRGRVLHADKKPRYSETNSITSGLLQVNVGMRHNLIVDKRYNHCSDTNKVKSCAGAENLNGTITNCYPHQNLKISPTSELGDKILENQKLLMDNLCAKSDKSINLSDIKSSEDFILDDTNSDSNIPNDIYSEINTIRSGEYRSTKDNISAAFNIPVYTNSEINTIPNDIQSNEDFITIDTNSDSNIPNDIHSKIKTISNDIKSDEHRYTKDKISGAFKSGANKPNVTKLNGINIPNKITSENSIKLQNVKEAVLSKVNREVANYYVNNPFNDAFALGLTKIYFDSMGY</sequence>
<feature type="compositionally biased region" description="Basic and acidic residues" evidence="1">
    <location>
        <begin position="269"/>
        <end position="278"/>
    </location>
</feature>
<organism evidence="2">
    <name type="scientific">Clastoptera arizonana</name>
    <name type="common">Arizona spittle bug</name>
    <dbReference type="NCBI Taxonomy" id="38151"/>
    <lineage>
        <taxon>Eukaryota</taxon>
        <taxon>Metazoa</taxon>
        <taxon>Ecdysozoa</taxon>
        <taxon>Arthropoda</taxon>
        <taxon>Hexapoda</taxon>
        <taxon>Insecta</taxon>
        <taxon>Pterygota</taxon>
        <taxon>Neoptera</taxon>
        <taxon>Paraneoptera</taxon>
        <taxon>Hemiptera</taxon>
        <taxon>Auchenorrhyncha</taxon>
        <taxon>Cercopoidea</taxon>
        <taxon>Clastopteridae</taxon>
        <taxon>Clastoptera</taxon>
    </lineage>
</organism>
<name>A0A1B6D7P5_9HEMI</name>
<feature type="region of interest" description="Disordered" evidence="1">
    <location>
        <begin position="171"/>
        <end position="204"/>
    </location>
</feature>